<dbReference type="Gene3D" id="1.10.287.70">
    <property type="match status" value="1"/>
</dbReference>
<feature type="site" description="Interaction with the cone snail toxin Con-ikot-ikot" evidence="14">
    <location>
        <position position="287"/>
    </location>
</feature>
<feature type="binding site" evidence="13">
    <location>
        <position position="239"/>
    </location>
    <ligand>
        <name>L-glutamate</name>
        <dbReference type="ChEBI" id="CHEBI:29985"/>
    </ligand>
</feature>
<evidence type="ECO:0000256" key="17">
    <source>
        <dbReference type="SAM" id="Phobius"/>
    </source>
</evidence>
<evidence type="ECO:0000256" key="8">
    <source>
        <dbReference type="ARBA" id="ARBA00023136"/>
    </source>
</evidence>
<accession>A0A1V9X653</accession>
<keyword evidence="6 17" id="KW-1133">Transmembrane helix</keyword>
<dbReference type="OrthoDB" id="5984008at2759"/>
<comment type="caution">
    <text evidence="19">The sequence shown here is derived from an EMBL/GenBank/DDBJ whole genome shotgun (WGS) entry which is preliminary data.</text>
</comment>
<feature type="transmembrane region" description="Helical" evidence="17">
    <location>
        <begin position="60"/>
        <end position="83"/>
    </location>
</feature>
<keyword evidence="10" id="KW-0325">Glycoprotein</keyword>
<keyword evidence="9 19" id="KW-0675">Receptor</keyword>
<keyword evidence="4" id="KW-1003">Cell membrane</keyword>
<keyword evidence="11" id="KW-1071">Ligand-gated ion channel</keyword>
<dbReference type="PANTHER" id="PTHR18966">
    <property type="entry name" value="IONOTROPIC GLUTAMATE RECEPTOR"/>
    <property type="match status" value="1"/>
</dbReference>
<evidence type="ECO:0000256" key="3">
    <source>
        <dbReference type="ARBA" id="ARBA00022448"/>
    </source>
</evidence>
<evidence type="ECO:0000256" key="7">
    <source>
        <dbReference type="ARBA" id="ARBA00023065"/>
    </source>
</evidence>
<dbReference type="SMART" id="SM00079">
    <property type="entry name" value="PBPe"/>
    <property type="match status" value="1"/>
</dbReference>
<feature type="disulfide bond" evidence="15">
    <location>
        <begin position="252"/>
        <end position="308"/>
    </location>
</feature>
<protein>
    <submittedName>
        <fullName evidence="19">Glutamate receptor 1-like</fullName>
    </submittedName>
</protein>
<keyword evidence="12" id="KW-0407">Ion channel</keyword>
<keyword evidence="20" id="KW-1185">Reference proteome</keyword>
<dbReference type="GO" id="GO:0038023">
    <property type="term" value="F:signaling receptor activity"/>
    <property type="evidence" value="ECO:0007669"/>
    <property type="project" value="InterPro"/>
</dbReference>
<comment type="subcellular location">
    <subcellularLocation>
        <location evidence="1">Cell membrane</location>
        <topology evidence="1">Multi-pass membrane protein</topology>
    </subcellularLocation>
</comment>
<dbReference type="EMBL" id="MNPL01022743">
    <property type="protein sequence ID" value="OQR68984.1"/>
    <property type="molecule type" value="Genomic_DNA"/>
</dbReference>
<feature type="transmembrane region" description="Helical" evidence="17">
    <location>
        <begin position="133"/>
        <end position="153"/>
    </location>
</feature>
<reference evidence="19 20" key="1">
    <citation type="journal article" date="2017" name="Gigascience">
        <title>Draft genome of the honey bee ectoparasitic mite, Tropilaelaps mercedesae, is shaped by the parasitic life history.</title>
        <authorList>
            <person name="Dong X."/>
            <person name="Armstrong S.D."/>
            <person name="Xia D."/>
            <person name="Makepeace B.L."/>
            <person name="Darby A.C."/>
            <person name="Kadowaki T."/>
        </authorList>
    </citation>
    <scope>NUCLEOTIDE SEQUENCE [LARGE SCALE GENOMIC DNA]</scope>
    <source>
        <strain evidence="19">Wuxi-XJTLU</strain>
    </source>
</reference>
<evidence type="ECO:0000256" key="4">
    <source>
        <dbReference type="ARBA" id="ARBA00022475"/>
    </source>
</evidence>
<dbReference type="InterPro" id="IPR001320">
    <property type="entry name" value="Iontro_rcpt_C"/>
</dbReference>
<keyword evidence="8 17" id="KW-0472">Membrane</keyword>
<evidence type="ECO:0000256" key="12">
    <source>
        <dbReference type="ARBA" id="ARBA00023303"/>
    </source>
</evidence>
<dbReference type="GO" id="GO:0015276">
    <property type="term" value="F:ligand-gated monoatomic ion channel activity"/>
    <property type="evidence" value="ECO:0007669"/>
    <property type="project" value="InterPro"/>
</dbReference>
<evidence type="ECO:0000256" key="9">
    <source>
        <dbReference type="ARBA" id="ARBA00023170"/>
    </source>
</evidence>
<evidence type="ECO:0000256" key="5">
    <source>
        <dbReference type="ARBA" id="ARBA00022692"/>
    </source>
</evidence>
<dbReference type="InterPro" id="IPR001508">
    <property type="entry name" value="Iono_Glu_rcpt_met"/>
</dbReference>
<dbReference type="AlphaFoldDB" id="A0A1V9X653"/>
<dbReference type="InterPro" id="IPR015683">
    <property type="entry name" value="Ionotropic_Glu_rcpt"/>
</dbReference>
<evidence type="ECO:0000259" key="18">
    <source>
        <dbReference type="SMART" id="SM00079"/>
    </source>
</evidence>
<evidence type="ECO:0000313" key="19">
    <source>
        <dbReference type="EMBL" id="OQR68984.1"/>
    </source>
</evidence>
<feature type="transmembrane region" description="Helical" evidence="17">
    <location>
        <begin position="324"/>
        <end position="351"/>
    </location>
</feature>
<evidence type="ECO:0000256" key="6">
    <source>
        <dbReference type="ARBA" id="ARBA00022989"/>
    </source>
</evidence>
<evidence type="ECO:0000256" key="15">
    <source>
        <dbReference type="PIRSR" id="PIRSR601508-3"/>
    </source>
</evidence>
<feature type="domain" description="Ionotropic glutamate receptor C-terminal" evidence="18">
    <location>
        <begin position="79"/>
        <end position="304"/>
    </location>
</feature>
<evidence type="ECO:0000256" key="13">
    <source>
        <dbReference type="PIRSR" id="PIRSR601508-1"/>
    </source>
</evidence>
<comment type="similarity">
    <text evidence="2">Belongs to the glutamate-gated ion channel (TC 1.A.10.1) family.</text>
</comment>
<feature type="site" description="Crucial to convey clamshell closure to channel opening" evidence="14">
    <location>
        <position position="165"/>
    </location>
</feature>
<keyword evidence="3" id="KW-0813">Transport</keyword>
<evidence type="ECO:0000313" key="20">
    <source>
        <dbReference type="Proteomes" id="UP000192247"/>
    </source>
</evidence>
<evidence type="ECO:0000256" key="10">
    <source>
        <dbReference type="ARBA" id="ARBA00023180"/>
    </source>
</evidence>
<dbReference type="InParanoid" id="A0A1V9X653"/>
<proteinExistence type="inferred from homology"/>
<dbReference type="GO" id="GO:0005886">
    <property type="term" value="C:plasma membrane"/>
    <property type="evidence" value="ECO:0007669"/>
    <property type="project" value="UniProtKB-SubCell"/>
</dbReference>
<evidence type="ECO:0000256" key="16">
    <source>
        <dbReference type="SAM" id="MobiDB-lite"/>
    </source>
</evidence>
<keyword evidence="7" id="KW-0406">Ion transport</keyword>
<dbReference type="PRINTS" id="PR00177">
    <property type="entry name" value="NMDARECEPTOR"/>
</dbReference>
<organism evidence="19 20">
    <name type="scientific">Tropilaelaps mercedesae</name>
    <dbReference type="NCBI Taxonomy" id="418985"/>
    <lineage>
        <taxon>Eukaryota</taxon>
        <taxon>Metazoa</taxon>
        <taxon>Ecdysozoa</taxon>
        <taxon>Arthropoda</taxon>
        <taxon>Chelicerata</taxon>
        <taxon>Arachnida</taxon>
        <taxon>Acari</taxon>
        <taxon>Parasitiformes</taxon>
        <taxon>Mesostigmata</taxon>
        <taxon>Gamasina</taxon>
        <taxon>Dermanyssoidea</taxon>
        <taxon>Laelapidae</taxon>
        <taxon>Tropilaelaps</taxon>
    </lineage>
</organism>
<evidence type="ECO:0000256" key="11">
    <source>
        <dbReference type="ARBA" id="ARBA00023286"/>
    </source>
</evidence>
<dbReference type="SUPFAM" id="SSF53850">
    <property type="entry name" value="Periplasmic binding protein-like II"/>
    <property type="match status" value="1"/>
</dbReference>
<keyword evidence="5 17" id="KW-0812">Transmembrane</keyword>
<dbReference type="Pfam" id="PF00060">
    <property type="entry name" value="Lig_chan"/>
    <property type="match status" value="1"/>
</dbReference>
<dbReference type="STRING" id="418985.A0A1V9X653"/>
<feature type="region of interest" description="Disordered" evidence="16">
    <location>
        <begin position="365"/>
        <end position="406"/>
    </location>
</feature>
<feature type="compositionally biased region" description="Polar residues" evidence="16">
    <location>
        <begin position="394"/>
        <end position="406"/>
    </location>
</feature>
<gene>
    <name evidence="19" type="ORF">BIW11_12546</name>
</gene>
<evidence type="ECO:0000256" key="2">
    <source>
        <dbReference type="ARBA" id="ARBA00008685"/>
    </source>
</evidence>
<keyword evidence="15" id="KW-1015">Disulfide bond</keyword>
<dbReference type="Proteomes" id="UP000192247">
    <property type="component" value="Unassembled WGS sequence"/>
</dbReference>
<evidence type="ECO:0000256" key="1">
    <source>
        <dbReference type="ARBA" id="ARBA00004651"/>
    </source>
</evidence>
<evidence type="ECO:0000256" key="14">
    <source>
        <dbReference type="PIRSR" id="PIRSR601508-2"/>
    </source>
</evidence>
<sequence>MREEADFGLVSRPESSMLRGVIEYSRPFLYTGIAAIASKKSTPDCIQILLTFLRPFGWPLWIMIASSFGVVFVLMFIFSLCVARADSKKGVEHAASFCDDLYNSLNYTVDAFTPHYIDSYYARSVAGRVISHFWWVFILLVFSAYTAQLVPLLKNKQTTLENFKLTNISQLANQDETNYGYSRGSVAETYFQALRTTDDELEAVASKMRVNSHSEPIDNDAEGIAKVRESNGTFVFFLDSNKADFINNRAPCDTFRVQGVPLGVNAIGAILPRDSYLRQEIDNAITKLYERGVLDELREKWWLKKANCSLSHRQLPVMGSNVHLYNFVGVLAIPAAGVAVGFILAFLEICYRACTRGRRLRQLKRQHLSHESRGETEPGFSDINKDAGAATDDPQLNLQPAYTANA</sequence>
<name>A0A1V9X653_9ACAR</name>
<dbReference type="Gene3D" id="3.40.190.10">
    <property type="entry name" value="Periplasmic binding protein-like II"/>
    <property type="match status" value="1"/>
</dbReference>